<evidence type="ECO:0000313" key="5">
    <source>
        <dbReference type="Proteomes" id="UP000278222"/>
    </source>
</evidence>
<organism evidence="4 5">
    <name type="scientific">Stella humosa</name>
    <dbReference type="NCBI Taxonomy" id="94"/>
    <lineage>
        <taxon>Bacteria</taxon>
        <taxon>Pseudomonadati</taxon>
        <taxon>Pseudomonadota</taxon>
        <taxon>Alphaproteobacteria</taxon>
        <taxon>Rhodospirillales</taxon>
        <taxon>Stellaceae</taxon>
        <taxon>Stella</taxon>
    </lineage>
</organism>
<evidence type="ECO:0000256" key="1">
    <source>
        <dbReference type="ARBA" id="ARBA00009023"/>
    </source>
</evidence>
<keyword evidence="2" id="KW-0813">Transport</keyword>
<name>A0A3N1L0P7_9PROT</name>
<reference evidence="4 5" key="1">
    <citation type="submission" date="2018-11" db="EMBL/GenBank/DDBJ databases">
        <title>Genomic Encyclopedia of Type Strains, Phase IV (KMG-IV): sequencing the most valuable type-strain genomes for metagenomic binning, comparative biology and taxonomic classification.</title>
        <authorList>
            <person name="Goeker M."/>
        </authorList>
    </citation>
    <scope>NUCLEOTIDE SEQUENCE [LARGE SCALE GENOMIC DNA]</scope>
    <source>
        <strain evidence="4 5">DSM 5900</strain>
    </source>
</reference>
<keyword evidence="3" id="KW-0732">Signal</keyword>
<dbReference type="Proteomes" id="UP000278222">
    <property type="component" value="Unassembled WGS sequence"/>
</dbReference>
<keyword evidence="5" id="KW-1185">Reference proteome</keyword>
<dbReference type="InterPro" id="IPR018389">
    <property type="entry name" value="DctP_fam"/>
</dbReference>
<accession>A0A3N1L0P7</accession>
<dbReference type="GO" id="GO:0055085">
    <property type="term" value="P:transmembrane transport"/>
    <property type="evidence" value="ECO:0007669"/>
    <property type="project" value="InterPro"/>
</dbReference>
<protein>
    <submittedName>
        <fullName evidence="4">TRAP-type C4-dicarboxylate transport system substrate-binding protein</fullName>
    </submittedName>
</protein>
<sequence length="348" mass="37573">MTGAKEMRAGVQIGRMAAVAMLAGLLAAPAALAQKIDLTMGIIVSPGDAYSAMTASVPERVSKATNGRVQITVSDSLVAPAQIASAVRDGRLPMSAALHTYLAADEPRMGIFNLPDLINNIDEYQKVRNAFWAKDVAKIWDEKWGAVVLAEGAWCPTRLFSKTPIHTVEDFKNKRLRVHNPQTAAHMNALGAKPTPMAPTEIMPALERGVIDGVFISTCVGGAMEFWRIAKNVQDWGIGTITGWAILVNKAEWAGMPADVREQVKGAMEGLEKDAFGTYGAFVQAALDNMKKHGIEPWTAPAEARKQVNAAQYSKAAYDSWYARAKEVGVDGPAYVRRIQEALGKPAQ</sequence>
<dbReference type="Pfam" id="PF03480">
    <property type="entry name" value="DctP"/>
    <property type="match status" value="1"/>
</dbReference>
<dbReference type="RefSeq" id="WP_197735721.1">
    <property type="nucleotide sequence ID" value="NZ_AP019700.1"/>
</dbReference>
<proteinExistence type="inferred from homology"/>
<dbReference type="EMBL" id="RJKX01000015">
    <property type="protein sequence ID" value="ROP84530.1"/>
    <property type="molecule type" value="Genomic_DNA"/>
</dbReference>
<dbReference type="Gene3D" id="3.40.190.170">
    <property type="entry name" value="Bacterial extracellular solute-binding protein, family 7"/>
    <property type="match status" value="1"/>
</dbReference>
<dbReference type="InterPro" id="IPR038404">
    <property type="entry name" value="TRAP_DctP_sf"/>
</dbReference>
<gene>
    <name evidence="4" type="ORF">EDC65_3884</name>
</gene>
<dbReference type="AlphaFoldDB" id="A0A3N1L0P7"/>
<dbReference type="PANTHER" id="PTHR33376">
    <property type="match status" value="1"/>
</dbReference>
<evidence type="ECO:0000256" key="3">
    <source>
        <dbReference type="ARBA" id="ARBA00022729"/>
    </source>
</evidence>
<dbReference type="SUPFAM" id="SSF53850">
    <property type="entry name" value="Periplasmic binding protein-like II"/>
    <property type="match status" value="1"/>
</dbReference>
<comment type="similarity">
    <text evidence="1">Belongs to the bacterial solute-binding protein 7 family.</text>
</comment>
<comment type="caution">
    <text evidence="4">The sequence shown here is derived from an EMBL/GenBank/DDBJ whole genome shotgun (WGS) entry which is preliminary data.</text>
</comment>
<evidence type="ECO:0000313" key="4">
    <source>
        <dbReference type="EMBL" id="ROP84530.1"/>
    </source>
</evidence>
<dbReference type="NCBIfam" id="NF037995">
    <property type="entry name" value="TRAP_S1"/>
    <property type="match status" value="1"/>
</dbReference>
<evidence type="ECO:0000256" key="2">
    <source>
        <dbReference type="ARBA" id="ARBA00022448"/>
    </source>
</evidence>
<dbReference type="PANTHER" id="PTHR33376:SF7">
    <property type="entry name" value="C4-DICARBOXYLATE-BINDING PROTEIN DCTB"/>
    <property type="match status" value="1"/>
</dbReference>